<dbReference type="PANTHER" id="PTHR12558:SF36">
    <property type="entry name" value="ANAPHASE-PROMOTING COMPLEX SUBUNIT 7"/>
    <property type="match status" value="1"/>
</dbReference>
<dbReference type="SMART" id="SM00028">
    <property type="entry name" value="TPR"/>
    <property type="match status" value="7"/>
</dbReference>
<dbReference type="Pfam" id="PF14559">
    <property type="entry name" value="TPR_19"/>
    <property type="match status" value="1"/>
</dbReference>
<dbReference type="PROSITE" id="PS50005">
    <property type="entry name" value="TPR"/>
    <property type="match status" value="2"/>
</dbReference>
<evidence type="ECO:0000256" key="2">
    <source>
        <dbReference type="PROSITE-ProRule" id="PRU00339"/>
    </source>
</evidence>
<feature type="transmembrane region" description="Helical" evidence="3">
    <location>
        <begin position="632"/>
        <end position="654"/>
    </location>
</feature>
<sequence>MAVPLDQVKALHEAGLFSSSRMLANFLLSATEHSNQDKYDLSHMVNKYQLLVYLADSLFDDEQYKRAEQFYTRALQLKKTIIKHKPKASPPLGLLSEVEVKYKMSQCYLRLKEHKEATTILEGISQKQRSPKINMSLAKLYQRQGMERSAISCYKEVLRVCPLALDAVIGLLSLGVPGSEVTSLTASSTPGMDWLGSWIKAQVLAASGKHAKGAQALKSLETQSLRDNVELLCNAAEMFYNAGDYKNAKSFFQRAHSLDPFTVQGMDIYAFLLSHSGCSDSDRLEKLAKDLIQVTQLKPEPWIAMGHFCNATNREPRTVYFAEKAHTIDSRNVQALVLKASLLQALEKQQESLLHFREAVKLAPWNFEAQKGLVECYMSAKRHKEALAVAKNAHKTLGANPRTLTLYASVMAHEPSQYDKATSMLEKSLAQDDTYTDAVCLLAEIMGKKQEYDKAIALLRKHMSHDRTARLHQLLGDYLALTNNYQEALDQYTQALSMNPGDSKAIEGMQNVERANGGEMEHDSGDEAEETNGGVSLEEVSFVFKIVKTSENKIITTTITVKGDRAFKKKENEPNMGKDIVLGEDWLITLSVIYGLGAVLSVWATILSPMLLDVWDTPQGQKKKTDRDWSTIFLVLLLLQPVTFAGSAVGMWWISAFAVVPPAHFVLTFLSFLAIDFFRSEDDVFSKYKYSVLS</sequence>
<dbReference type="Pfam" id="PF13181">
    <property type="entry name" value="TPR_8"/>
    <property type="match status" value="1"/>
</dbReference>
<gene>
    <name evidence="4" type="ORF">PMEA_00025357</name>
</gene>
<feature type="transmembrane region" description="Helical" evidence="3">
    <location>
        <begin position="660"/>
        <end position="678"/>
    </location>
</feature>
<keyword evidence="1 2" id="KW-0802">TPR repeat</keyword>
<dbReference type="GO" id="GO:0051301">
    <property type="term" value="P:cell division"/>
    <property type="evidence" value="ECO:0007669"/>
    <property type="project" value="TreeGrafter"/>
</dbReference>
<dbReference type="Proteomes" id="UP001159428">
    <property type="component" value="Unassembled WGS sequence"/>
</dbReference>
<evidence type="ECO:0000256" key="1">
    <source>
        <dbReference type="ARBA" id="ARBA00022803"/>
    </source>
</evidence>
<keyword evidence="3" id="KW-0812">Transmembrane</keyword>
<dbReference type="InterPro" id="IPR011990">
    <property type="entry name" value="TPR-like_helical_dom_sf"/>
</dbReference>
<evidence type="ECO:0000313" key="4">
    <source>
        <dbReference type="EMBL" id="CAH3151705.1"/>
    </source>
</evidence>
<keyword evidence="3" id="KW-0472">Membrane</keyword>
<name>A0AAU9XM78_9CNID</name>
<protein>
    <submittedName>
        <fullName evidence="4">Uncharacterized protein</fullName>
    </submittedName>
</protein>
<reference evidence="4 5" key="1">
    <citation type="submission" date="2022-05" db="EMBL/GenBank/DDBJ databases">
        <authorList>
            <consortium name="Genoscope - CEA"/>
            <person name="William W."/>
        </authorList>
    </citation>
    <scope>NUCLEOTIDE SEQUENCE [LARGE SCALE GENOMIC DNA]</scope>
</reference>
<feature type="repeat" description="TPR" evidence="2">
    <location>
        <begin position="469"/>
        <end position="502"/>
    </location>
</feature>
<evidence type="ECO:0000313" key="5">
    <source>
        <dbReference type="Proteomes" id="UP001159428"/>
    </source>
</evidence>
<dbReference type="PANTHER" id="PTHR12558">
    <property type="entry name" value="CELL DIVISION CYCLE 16,23,27"/>
    <property type="match status" value="1"/>
</dbReference>
<comment type="caution">
    <text evidence="4">The sequence shown here is derived from an EMBL/GenBank/DDBJ whole genome shotgun (WGS) entry which is preliminary data.</text>
</comment>
<dbReference type="GO" id="GO:0005680">
    <property type="term" value="C:anaphase-promoting complex"/>
    <property type="evidence" value="ECO:0007669"/>
    <property type="project" value="TreeGrafter"/>
</dbReference>
<keyword evidence="5" id="KW-1185">Reference proteome</keyword>
<dbReference type="SUPFAM" id="SSF48452">
    <property type="entry name" value="TPR-like"/>
    <property type="match status" value="2"/>
</dbReference>
<keyword evidence="3" id="KW-1133">Transmembrane helix</keyword>
<dbReference type="AlphaFoldDB" id="A0AAU9XM78"/>
<feature type="repeat" description="TPR" evidence="2">
    <location>
        <begin position="229"/>
        <end position="262"/>
    </location>
</feature>
<accession>A0AAU9XM78</accession>
<dbReference type="InterPro" id="IPR019734">
    <property type="entry name" value="TPR_rpt"/>
</dbReference>
<feature type="transmembrane region" description="Helical" evidence="3">
    <location>
        <begin position="586"/>
        <end position="612"/>
    </location>
</feature>
<evidence type="ECO:0000256" key="3">
    <source>
        <dbReference type="SAM" id="Phobius"/>
    </source>
</evidence>
<dbReference type="Gene3D" id="1.25.40.10">
    <property type="entry name" value="Tetratricopeptide repeat domain"/>
    <property type="match status" value="4"/>
</dbReference>
<dbReference type="EMBL" id="CALNXJ010000049">
    <property type="protein sequence ID" value="CAH3151705.1"/>
    <property type="molecule type" value="Genomic_DNA"/>
</dbReference>
<dbReference type="GO" id="GO:0016567">
    <property type="term" value="P:protein ubiquitination"/>
    <property type="evidence" value="ECO:0007669"/>
    <property type="project" value="TreeGrafter"/>
</dbReference>
<organism evidence="4 5">
    <name type="scientific">Pocillopora meandrina</name>
    <dbReference type="NCBI Taxonomy" id="46732"/>
    <lineage>
        <taxon>Eukaryota</taxon>
        <taxon>Metazoa</taxon>
        <taxon>Cnidaria</taxon>
        <taxon>Anthozoa</taxon>
        <taxon>Hexacorallia</taxon>
        <taxon>Scleractinia</taxon>
        <taxon>Astrocoeniina</taxon>
        <taxon>Pocilloporidae</taxon>
        <taxon>Pocillopora</taxon>
    </lineage>
</organism>
<proteinExistence type="predicted"/>
<dbReference type="GO" id="GO:0045842">
    <property type="term" value="P:positive regulation of mitotic metaphase/anaphase transition"/>
    <property type="evidence" value="ECO:0007669"/>
    <property type="project" value="TreeGrafter"/>
</dbReference>